<dbReference type="OrthoDB" id="2843231at2759"/>
<dbReference type="AlphaFoldDB" id="A0A4S8L0N7"/>
<reference evidence="1 2" key="1">
    <citation type="journal article" date="2019" name="Nat. Ecol. Evol.">
        <title>Megaphylogeny resolves global patterns of mushroom evolution.</title>
        <authorList>
            <person name="Varga T."/>
            <person name="Krizsan K."/>
            <person name="Foldi C."/>
            <person name="Dima B."/>
            <person name="Sanchez-Garcia M."/>
            <person name="Sanchez-Ramirez S."/>
            <person name="Szollosi G.J."/>
            <person name="Szarkandi J.G."/>
            <person name="Papp V."/>
            <person name="Albert L."/>
            <person name="Andreopoulos W."/>
            <person name="Angelini C."/>
            <person name="Antonin V."/>
            <person name="Barry K.W."/>
            <person name="Bougher N.L."/>
            <person name="Buchanan P."/>
            <person name="Buyck B."/>
            <person name="Bense V."/>
            <person name="Catcheside P."/>
            <person name="Chovatia M."/>
            <person name="Cooper J."/>
            <person name="Damon W."/>
            <person name="Desjardin D."/>
            <person name="Finy P."/>
            <person name="Geml J."/>
            <person name="Haridas S."/>
            <person name="Hughes K."/>
            <person name="Justo A."/>
            <person name="Karasinski D."/>
            <person name="Kautmanova I."/>
            <person name="Kiss B."/>
            <person name="Kocsube S."/>
            <person name="Kotiranta H."/>
            <person name="LaButti K.M."/>
            <person name="Lechner B.E."/>
            <person name="Liimatainen K."/>
            <person name="Lipzen A."/>
            <person name="Lukacs Z."/>
            <person name="Mihaltcheva S."/>
            <person name="Morgado L.N."/>
            <person name="Niskanen T."/>
            <person name="Noordeloos M.E."/>
            <person name="Ohm R.A."/>
            <person name="Ortiz-Santana B."/>
            <person name="Ovrebo C."/>
            <person name="Racz N."/>
            <person name="Riley R."/>
            <person name="Savchenko A."/>
            <person name="Shiryaev A."/>
            <person name="Soop K."/>
            <person name="Spirin V."/>
            <person name="Szebenyi C."/>
            <person name="Tomsovsky M."/>
            <person name="Tulloss R.E."/>
            <person name="Uehling J."/>
            <person name="Grigoriev I.V."/>
            <person name="Vagvolgyi C."/>
            <person name="Papp T."/>
            <person name="Martin F.M."/>
            <person name="Miettinen O."/>
            <person name="Hibbett D.S."/>
            <person name="Nagy L.G."/>
        </authorList>
    </citation>
    <scope>NUCLEOTIDE SEQUENCE [LARGE SCALE GENOMIC DNA]</scope>
    <source>
        <strain evidence="1 2">CBS 962.96</strain>
    </source>
</reference>
<name>A0A4S8L0N7_DENBC</name>
<sequence>MTKAFARATKQEHQVYYSEDWVTVDKKKTGLVGTAAEDAWNAEVKADAQDLSGRLALAIGMPVIIVENIAVELNISNGTRGTLVGVTYYTKGGRRYAVAADVRIPKFKNPDPAAMAPDVVTLGAT</sequence>
<dbReference type="Proteomes" id="UP000297245">
    <property type="component" value="Unassembled WGS sequence"/>
</dbReference>
<gene>
    <name evidence="1" type="ORF">K435DRAFT_595921</name>
</gene>
<proteinExistence type="predicted"/>
<dbReference type="EMBL" id="ML179780">
    <property type="protein sequence ID" value="THU81793.1"/>
    <property type="molecule type" value="Genomic_DNA"/>
</dbReference>
<organism evidence="1 2">
    <name type="scientific">Dendrothele bispora (strain CBS 962.96)</name>
    <dbReference type="NCBI Taxonomy" id="1314807"/>
    <lineage>
        <taxon>Eukaryota</taxon>
        <taxon>Fungi</taxon>
        <taxon>Dikarya</taxon>
        <taxon>Basidiomycota</taxon>
        <taxon>Agaricomycotina</taxon>
        <taxon>Agaricomycetes</taxon>
        <taxon>Agaricomycetidae</taxon>
        <taxon>Agaricales</taxon>
        <taxon>Agaricales incertae sedis</taxon>
        <taxon>Dendrothele</taxon>
    </lineage>
</organism>
<evidence type="ECO:0000313" key="1">
    <source>
        <dbReference type="EMBL" id="THU81793.1"/>
    </source>
</evidence>
<feature type="non-terminal residue" evidence="1">
    <location>
        <position position="125"/>
    </location>
</feature>
<evidence type="ECO:0000313" key="2">
    <source>
        <dbReference type="Proteomes" id="UP000297245"/>
    </source>
</evidence>
<keyword evidence="2" id="KW-1185">Reference proteome</keyword>
<protein>
    <submittedName>
        <fullName evidence="1">Uncharacterized protein</fullName>
    </submittedName>
</protein>
<accession>A0A4S8L0N7</accession>